<name>A0ABS6YES3_9BACT</name>
<dbReference type="Proteomes" id="UP000788426">
    <property type="component" value="Unassembled WGS sequence"/>
</dbReference>
<dbReference type="RefSeq" id="WP_219481780.1">
    <property type="nucleotide sequence ID" value="NZ_JAHXCT010000006.1"/>
</dbReference>
<reference evidence="1 2" key="1">
    <citation type="submission" date="2021-07" db="EMBL/GenBank/DDBJ databases">
        <title>Genomic diversity and antimicrobial resistance of Prevotella spp. isolated from chronic lung disease airways.</title>
        <authorList>
            <person name="Webb K.A."/>
            <person name="Olagoke O.S."/>
            <person name="Baird T."/>
            <person name="Neill J."/>
            <person name="Pham A."/>
            <person name="Wells T.J."/>
            <person name="Ramsay K.A."/>
            <person name="Bell S.C."/>
            <person name="Sarovich D.S."/>
            <person name="Price E.P."/>
        </authorList>
    </citation>
    <scope>NUCLEOTIDE SEQUENCE [LARGE SCALE GENOMIC DNA]</scope>
    <source>
        <strain evidence="1 2">SCHI0011.S.12</strain>
    </source>
</reference>
<evidence type="ECO:0000313" key="2">
    <source>
        <dbReference type="Proteomes" id="UP000788426"/>
    </source>
</evidence>
<accession>A0ABS6YES3</accession>
<organism evidence="1 2">
    <name type="scientific">Hoylesella nanceiensis</name>
    <dbReference type="NCBI Taxonomy" id="425941"/>
    <lineage>
        <taxon>Bacteria</taxon>
        <taxon>Pseudomonadati</taxon>
        <taxon>Bacteroidota</taxon>
        <taxon>Bacteroidia</taxon>
        <taxon>Bacteroidales</taxon>
        <taxon>Prevotellaceae</taxon>
        <taxon>Hoylesella</taxon>
    </lineage>
</organism>
<keyword evidence="2" id="KW-1185">Reference proteome</keyword>
<dbReference type="Pfam" id="PF13328">
    <property type="entry name" value="HD_4"/>
    <property type="match status" value="1"/>
</dbReference>
<protein>
    <submittedName>
        <fullName evidence="1">HD domain-containing protein</fullName>
    </submittedName>
</protein>
<dbReference type="EMBL" id="JAHXCT010000006">
    <property type="protein sequence ID" value="MBW4769732.1"/>
    <property type="molecule type" value="Genomic_DNA"/>
</dbReference>
<sequence length="149" mass="17191">MEQKERLSNNMLLKKALDIATNAHKEQTDKAGKPYILHPIRVSERCNMVEEKIVALLHDVIEDTEITPTSLLSEGFPEHIVEAILSVTKQENENYDDFVKRCSANSIGKAVKIHDLEDNMDITRLKELSENDLERLNKYLKAYYYLKGE</sequence>
<evidence type="ECO:0000313" key="1">
    <source>
        <dbReference type="EMBL" id="MBW4769732.1"/>
    </source>
</evidence>
<gene>
    <name evidence="1" type="ORF">KZO38_08175</name>
</gene>
<proteinExistence type="predicted"/>
<comment type="caution">
    <text evidence="1">The sequence shown here is derived from an EMBL/GenBank/DDBJ whole genome shotgun (WGS) entry which is preliminary data.</text>
</comment>